<feature type="domain" description="Major facilitator superfamily (MFS) profile" evidence="7">
    <location>
        <begin position="52"/>
        <end position="548"/>
    </location>
</feature>
<keyword evidence="2 6" id="KW-0812">Transmembrane</keyword>
<evidence type="ECO:0000256" key="3">
    <source>
        <dbReference type="ARBA" id="ARBA00022989"/>
    </source>
</evidence>
<feature type="transmembrane region" description="Helical" evidence="6">
    <location>
        <begin position="89"/>
        <end position="109"/>
    </location>
</feature>
<evidence type="ECO:0000259" key="7">
    <source>
        <dbReference type="PROSITE" id="PS50850"/>
    </source>
</evidence>
<dbReference type="InterPro" id="IPR036259">
    <property type="entry name" value="MFS_trans_sf"/>
</dbReference>
<gene>
    <name evidence="8" type="ORF">LECACI_7A004517</name>
</gene>
<feature type="transmembrane region" description="Helical" evidence="6">
    <location>
        <begin position="240"/>
        <end position="266"/>
    </location>
</feature>
<sequence>MAGHPDTPAPTPTPTLDPKKERKTVDVRASQVEKQPSKESLKPPLGWRLNVIVIASFIAFFLSLLDTTIVAIALPAISDHFQEFDRSTWIINAYLITYMAFAILVSRLSDIFGRKIIQLASLVIFIGFSVGCALSQSITQLIIFRAFQGMGGCGMYSMCMVVCMTMLPPQRRSIMAAYVGVCMVCSGVLGPVLGGAITFNRERSTWPWIFWINLPVGCLTLGALTVAWPSDRSRTKLTWAALASVDFFGSLLLLAASALMVFALQAAGSYQYAWSSATIVACLVVSGVCFLVFAAWQHLLTKRPRWSIKVVFPIHLVIKRVIAAATVTTLLLGFTYYLAVVNIPERLQIVSGSSPIIAGLQMLPFLVFSAIGSVAGGVASRKDRYTAQTLVVAQAIALLGYGLLTTLGNAREVPAKLYGFQIFIGLGNGASIVCLTRLMETAVEPKWIAVTQGALAQMRTLGGSIGLAIAVIVFNAGVRASSAINEVLSPAQLNSLFRSPLAIATFTPPQQQLVAEAFAHAFTQQMRIATYIAAAGFIASLFALPRLA</sequence>
<dbReference type="PANTHER" id="PTHR23501">
    <property type="entry name" value="MAJOR FACILITATOR SUPERFAMILY"/>
    <property type="match status" value="1"/>
</dbReference>
<comment type="caution">
    <text evidence="8">The sequence shown here is derived from an EMBL/GenBank/DDBJ whole genome shotgun (WGS) entry which is preliminary data.</text>
</comment>
<evidence type="ECO:0000313" key="8">
    <source>
        <dbReference type="EMBL" id="CAK4013795.1"/>
    </source>
</evidence>
<evidence type="ECO:0000313" key="9">
    <source>
        <dbReference type="Proteomes" id="UP001296104"/>
    </source>
</evidence>
<feature type="transmembrane region" description="Helical" evidence="6">
    <location>
        <begin position="51"/>
        <end position="77"/>
    </location>
</feature>
<feature type="transmembrane region" description="Helical" evidence="6">
    <location>
        <begin position="528"/>
        <end position="547"/>
    </location>
</feature>
<dbReference type="Proteomes" id="UP001296104">
    <property type="component" value="Unassembled WGS sequence"/>
</dbReference>
<evidence type="ECO:0000256" key="5">
    <source>
        <dbReference type="SAM" id="MobiDB-lite"/>
    </source>
</evidence>
<dbReference type="PROSITE" id="PS00216">
    <property type="entry name" value="SUGAR_TRANSPORT_1"/>
    <property type="match status" value="1"/>
</dbReference>
<dbReference type="Gene3D" id="1.20.1250.20">
    <property type="entry name" value="MFS general substrate transporter like domains"/>
    <property type="match status" value="2"/>
</dbReference>
<dbReference type="InterPro" id="IPR005829">
    <property type="entry name" value="Sugar_transporter_CS"/>
</dbReference>
<name>A0AAI8YYW5_9PEZI</name>
<dbReference type="Pfam" id="PF07690">
    <property type="entry name" value="MFS_1"/>
    <property type="match status" value="1"/>
</dbReference>
<proteinExistence type="predicted"/>
<feature type="transmembrane region" description="Helical" evidence="6">
    <location>
        <begin position="358"/>
        <end position="378"/>
    </location>
</feature>
<reference evidence="8" key="1">
    <citation type="submission" date="2023-11" db="EMBL/GenBank/DDBJ databases">
        <authorList>
            <person name="Alioto T."/>
            <person name="Alioto T."/>
            <person name="Gomez Garrido J."/>
        </authorList>
    </citation>
    <scope>NUCLEOTIDE SEQUENCE</scope>
</reference>
<evidence type="ECO:0000256" key="4">
    <source>
        <dbReference type="ARBA" id="ARBA00023136"/>
    </source>
</evidence>
<dbReference type="GO" id="GO:0022857">
    <property type="term" value="F:transmembrane transporter activity"/>
    <property type="evidence" value="ECO:0007669"/>
    <property type="project" value="InterPro"/>
</dbReference>
<evidence type="ECO:0000256" key="1">
    <source>
        <dbReference type="ARBA" id="ARBA00004141"/>
    </source>
</evidence>
<feature type="compositionally biased region" description="Basic and acidic residues" evidence="5">
    <location>
        <begin position="17"/>
        <end position="26"/>
    </location>
</feature>
<dbReference type="PANTHER" id="PTHR23501:SF43">
    <property type="entry name" value="MULTIDRUG TRANSPORTER, PUTATIVE (AFU_ORTHOLOGUE AFUA_6G03040)-RELATED"/>
    <property type="match status" value="1"/>
</dbReference>
<dbReference type="AlphaFoldDB" id="A0AAI8YYW5"/>
<dbReference type="GO" id="GO:0005886">
    <property type="term" value="C:plasma membrane"/>
    <property type="evidence" value="ECO:0007669"/>
    <property type="project" value="TreeGrafter"/>
</dbReference>
<feature type="transmembrane region" description="Helical" evidence="6">
    <location>
        <begin position="208"/>
        <end position="228"/>
    </location>
</feature>
<feature type="transmembrane region" description="Helical" evidence="6">
    <location>
        <begin position="460"/>
        <end position="478"/>
    </location>
</feature>
<organism evidence="8 9">
    <name type="scientific">Lecanosticta acicola</name>
    <dbReference type="NCBI Taxonomy" id="111012"/>
    <lineage>
        <taxon>Eukaryota</taxon>
        <taxon>Fungi</taxon>
        <taxon>Dikarya</taxon>
        <taxon>Ascomycota</taxon>
        <taxon>Pezizomycotina</taxon>
        <taxon>Dothideomycetes</taxon>
        <taxon>Dothideomycetidae</taxon>
        <taxon>Mycosphaerellales</taxon>
        <taxon>Mycosphaerellaceae</taxon>
        <taxon>Lecanosticta</taxon>
    </lineage>
</organism>
<feature type="transmembrane region" description="Helical" evidence="6">
    <location>
        <begin position="317"/>
        <end position="338"/>
    </location>
</feature>
<feature type="transmembrane region" description="Helical" evidence="6">
    <location>
        <begin position="142"/>
        <end position="163"/>
    </location>
</feature>
<feature type="transmembrane region" description="Helical" evidence="6">
    <location>
        <begin position="272"/>
        <end position="296"/>
    </location>
</feature>
<dbReference type="InterPro" id="IPR011701">
    <property type="entry name" value="MFS"/>
</dbReference>
<dbReference type="InterPro" id="IPR020846">
    <property type="entry name" value="MFS_dom"/>
</dbReference>
<dbReference type="SUPFAM" id="SSF103473">
    <property type="entry name" value="MFS general substrate transporter"/>
    <property type="match status" value="1"/>
</dbReference>
<keyword evidence="3 6" id="KW-1133">Transmembrane helix</keyword>
<feature type="transmembrane region" description="Helical" evidence="6">
    <location>
        <begin position="175"/>
        <end position="196"/>
    </location>
</feature>
<comment type="subcellular location">
    <subcellularLocation>
        <location evidence="1">Membrane</location>
        <topology evidence="1">Multi-pass membrane protein</topology>
    </subcellularLocation>
</comment>
<feature type="region of interest" description="Disordered" evidence="5">
    <location>
        <begin position="1"/>
        <end position="40"/>
    </location>
</feature>
<evidence type="ECO:0000256" key="6">
    <source>
        <dbReference type="SAM" id="Phobius"/>
    </source>
</evidence>
<accession>A0AAI8YYW5</accession>
<dbReference type="EMBL" id="CAVMBE010000025">
    <property type="protein sequence ID" value="CAK4013795.1"/>
    <property type="molecule type" value="Genomic_DNA"/>
</dbReference>
<protein>
    <submittedName>
        <fullName evidence="8">Major facilitator superfamily domain, general substrate transporter</fullName>
    </submittedName>
</protein>
<feature type="transmembrane region" description="Helical" evidence="6">
    <location>
        <begin position="390"/>
        <end position="408"/>
    </location>
</feature>
<feature type="transmembrane region" description="Helical" evidence="6">
    <location>
        <begin position="420"/>
        <end position="439"/>
    </location>
</feature>
<feature type="transmembrane region" description="Helical" evidence="6">
    <location>
        <begin position="116"/>
        <end position="136"/>
    </location>
</feature>
<evidence type="ECO:0000256" key="2">
    <source>
        <dbReference type="ARBA" id="ARBA00022692"/>
    </source>
</evidence>
<keyword evidence="4 6" id="KW-0472">Membrane</keyword>
<keyword evidence="9" id="KW-1185">Reference proteome</keyword>
<dbReference type="PROSITE" id="PS50850">
    <property type="entry name" value="MFS"/>
    <property type="match status" value="1"/>
</dbReference>